<dbReference type="Proteomes" id="UP001283361">
    <property type="component" value="Unassembled WGS sequence"/>
</dbReference>
<protein>
    <submittedName>
        <fullName evidence="1">Uncharacterized protein</fullName>
    </submittedName>
</protein>
<name>A0AAE1EA84_9GAST</name>
<dbReference type="EMBL" id="JAWDGP010000502">
    <property type="protein sequence ID" value="KAK3800086.1"/>
    <property type="molecule type" value="Genomic_DNA"/>
</dbReference>
<gene>
    <name evidence="1" type="ORF">RRG08_015053</name>
</gene>
<sequence length="78" mass="8761">MTKTSSSTTNGWRTERVPRWRATTKTSMVTDRFDGMDQVLVWTKRVKGTPVILLAPIEAIACGNHMARLCKLLRGLIS</sequence>
<dbReference type="AlphaFoldDB" id="A0AAE1EA84"/>
<keyword evidence="2" id="KW-1185">Reference proteome</keyword>
<organism evidence="1 2">
    <name type="scientific">Elysia crispata</name>
    <name type="common">lettuce slug</name>
    <dbReference type="NCBI Taxonomy" id="231223"/>
    <lineage>
        <taxon>Eukaryota</taxon>
        <taxon>Metazoa</taxon>
        <taxon>Spiralia</taxon>
        <taxon>Lophotrochozoa</taxon>
        <taxon>Mollusca</taxon>
        <taxon>Gastropoda</taxon>
        <taxon>Heterobranchia</taxon>
        <taxon>Euthyneura</taxon>
        <taxon>Panpulmonata</taxon>
        <taxon>Sacoglossa</taxon>
        <taxon>Placobranchoidea</taxon>
        <taxon>Plakobranchidae</taxon>
        <taxon>Elysia</taxon>
    </lineage>
</organism>
<comment type="caution">
    <text evidence="1">The sequence shown here is derived from an EMBL/GenBank/DDBJ whole genome shotgun (WGS) entry which is preliminary data.</text>
</comment>
<evidence type="ECO:0000313" key="2">
    <source>
        <dbReference type="Proteomes" id="UP001283361"/>
    </source>
</evidence>
<accession>A0AAE1EA84</accession>
<reference evidence="1" key="1">
    <citation type="journal article" date="2023" name="G3 (Bethesda)">
        <title>A reference genome for the long-term kleptoplast-retaining sea slug Elysia crispata morphotype clarki.</title>
        <authorList>
            <person name="Eastman K.E."/>
            <person name="Pendleton A.L."/>
            <person name="Shaikh M.A."/>
            <person name="Suttiyut T."/>
            <person name="Ogas R."/>
            <person name="Tomko P."/>
            <person name="Gavelis G."/>
            <person name="Widhalm J.R."/>
            <person name="Wisecaver J.H."/>
        </authorList>
    </citation>
    <scope>NUCLEOTIDE SEQUENCE</scope>
    <source>
        <strain evidence="1">ECLA1</strain>
    </source>
</reference>
<evidence type="ECO:0000313" key="1">
    <source>
        <dbReference type="EMBL" id="KAK3800086.1"/>
    </source>
</evidence>
<proteinExistence type="predicted"/>